<protein>
    <recommendedName>
        <fullName evidence="1">gamma-glutamylcyclotransferase</fullName>
        <ecNumber evidence="1">4.3.2.9</ecNumber>
    </recommendedName>
</protein>
<evidence type="ECO:0000256" key="2">
    <source>
        <dbReference type="ARBA" id="ARBA00023239"/>
    </source>
</evidence>
<dbReference type="InterPro" id="IPR009288">
    <property type="entry name" value="AIG2-like_dom"/>
</dbReference>
<evidence type="ECO:0000313" key="7">
    <source>
        <dbReference type="Proteomes" id="UP000241769"/>
    </source>
</evidence>
<sequence>MSVRLYFAYGSNLSLFQMSQRCPSSTFVGVAHLPNFRWHINERGYASVTPSALHSVYGMVYNLTTEDEASLDVFENVPRSYTKETHLARVCGTKSEEKGILKEGTDVQVLLYIDRLRSANGAPREEYIGRMERAVKDAIDNHINLTDGELSPSSGSLAKLARRFPSKEEITSSSLVGAFLFSFTDVEGLPFLQNSNRCDSYEAFHLRGDNKDLTSPHQRPN</sequence>
<dbReference type="EMBL" id="MDYQ01000166">
    <property type="protein sequence ID" value="PRP79917.1"/>
    <property type="molecule type" value="Genomic_DNA"/>
</dbReference>
<feature type="binding site" evidence="4">
    <location>
        <begin position="6"/>
        <end position="11"/>
    </location>
    <ligand>
        <name>substrate</name>
    </ligand>
</feature>
<evidence type="ECO:0000256" key="4">
    <source>
        <dbReference type="PIRSR" id="PIRSR617939-2"/>
    </source>
</evidence>
<feature type="active site" description="Proton acceptor" evidence="3">
    <location>
        <position position="75"/>
    </location>
</feature>
<dbReference type="AlphaFoldDB" id="A0A2P6N7K7"/>
<evidence type="ECO:0000259" key="5">
    <source>
        <dbReference type="Pfam" id="PF06094"/>
    </source>
</evidence>
<organism evidence="6 7">
    <name type="scientific">Planoprotostelium fungivorum</name>
    <dbReference type="NCBI Taxonomy" id="1890364"/>
    <lineage>
        <taxon>Eukaryota</taxon>
        <taxon>Amoebozoa</taxon>
        <taxon>Evosea</taxon>
        <taxon>Variosea</taxon>
        <taxon>Cavosteliida</taxon>
        <taxon>Cavosteliaceae</taxon>
        <taxon>Planoprotostelium</taxon>
    </lineage>
</organism>
<dbReference type="Pfam" id="PF06094">
    <property type="entry name" value="GGACT"/>
    <property type="match status" value="1"/>
</dbReference>
<dbReference type="Proteomes" id="UP000241769">
    <property type="component" value="Unassembled WGS sequence"/>
</dbReference>
<dbReference type="PANTHER" id="PTHR12935:SF0">
    <property type="entry name" value="GAMMA-GLUTAMYLCYCLOTRANSFERASE"/>
    <property type="match status" value="1"/>
</dbReference>
<keyword evidence="2" id="KW-0456">Lyase</keyword>
<dbReference type="Gene3D" id="3.10.490.10">
    <property type="entry name" value="Gamma-glutamyl cyclotransferase-like"/>
    <property type="match status" value="1"/>
</dbReference>
<dbReference type="STRING" id="1890364.A0A2P6N7K7"/>
<dbReference type="SUPFAM" id="SSF110857">
    <property type="entry name" value="Gamma-glutamyl cyclotransferase-like"/>
    <property type="match status" value="1"/>
</dbReference>
<dbReference type="InterPro" id="IPR013024">
    <property type="entry name" value="GGCT-like"/>
</dbReference>
<reference evidence="6 7" key="1">
    <citation type="journal article" date="2018" name="Genome Biol. Evol.">
        <title>Multiple Roots of Fruiting Body Formation in Amoebozoa.</title>
        <authorList>
            <person name="Hillmann F."/>
            <person name="Forbes G."/>
            <person name="Novohradska S."/>
            <person name="Ferling I."/>
            <person name="Riege K."/>
            <person name="Groth M."/>
            <person name="Westermann M."/>
            <person name="Marz M."/>
            <person name="Spaller T."/>
            <person name="Winckler T."/>
            <person name="Schaap P."/>
            <person name="Glockner G."/>
        </authorList>
    </citation>
    <scope>NUCLEOTIDE SEQUENCE [LARGE SCALE GENOMIC DNA]</scope>
    <source>
        <strain evidence="6 7">Jena</strain>
    </source>
</reference>
<dbReference type="CDD" id="cd06661">
    <property type="entry name" value="GGCT_like"/>
    <property type="match status" value="1"/>
</dbReference>
<dbReference type="OrthoDB" id="2924818at2759"/>
<gene>
    <name evidence="6" type="ORF">PROFUN_12406</name>
</gene>
<proteinExistence type="predicted"/>
<name>A0A2P6N7K7_9EUKA</name>
<comment type="caution">
    <text evidence="6">The sequence shown here is derived from an EMBL/GenBank/DDBJ whole genome shotgun (WGS) entry which is preliminary data.</text>
</comment>
<evidence type="ECO:0000256" key="3">
    <source>
        <dbReference type="PIRSR" id="PIRSR617939-1"/>
    </source>
</evidence>
<dbReference type="EC" id="4.3.2.9" evidence="1"/>
<dbReference type="InterPro" id="IPR036568">
    <property type="entry name" value="GGCT-like_sf"/>
</dbReference>
<feature type="domain" description="Gamma-glutamylcyclotransferase AIG2-like" evidence="5">
    <location>
        <begin position="6"/>
        <end position="95"/>
    </location>
</feature>
<dbReference type="InParanoid" id="A0A2P6N7K7"/>
<dbReference type="GO" id="GO:0003839">
    <property type="term" value="F:gamma-glutamylcyclotransferase activity"/>
    <property type="evidence" value="ECO:0007669"/>
    <property type="project" value="UniProtKB-EC"/>
</dbReference>
<evidence type="ECO:0000313" key="6">
    <source>
        <dbReference type="EMBL" id="PRP79917.1"/>
    </source>
</evidence>
<keyword evidence="7" id="KW-1185">Reference proteome</keyword>
<dbReference type="PANTHER" id="PTHR12935">
    <property type="entry name" value="GAMMA-GLUTAMYLCYCLOTRANSFERASE"/>
    <property type="match status" value="1"/>
</dbReference>
<dbReference type="InterPro" id="IPR017939">
    <property type="entry name" value="G-Glutamylcylcotransferase"/>
</dbReference>
<accession>A0A2P6N7K7</accession>
<evidence type="ECO:0000256" key="1">
    <source>
        <dbReference type="ARBA" id="ARBA00012346"/>
    </source>
</evidence>